<comment type="caution">
    <text evidence="1">The sequence shown here is derived from an EMBL/GenBank/DDBJ whole genome shotgun (WGS) entry which is preliminary data.</text>
</comment>
<accession>A0A919PZI3</accession>
<dbReference type="RefSeq" id="WP_203854855.1">
    <property type="nucleotide sequence ID" value="NZ_BAAAVW010000075.1"/>
</dbReference>
<sequence length="133" mass="13760">MPFDLVALAQNGAATIVAAMAADVWPAVRGRLGRLFGNGDATLEEQALAELDEARAAIDHADGDHAAGEALGELRGALKARLRTDPDLAAAFQALVDEVAAQLPTPVAGTTITQHARADRGSTVIQAGRDVNR</sequence>
<organism evidence="1 2">
    <name type="scientific">Dactylosporangium siamense</name>
    <dbReference type="NCBI Taxonomy" id="685454"/>
    <lineage>
        <taxon>Bacteria</taxon>
        <taxon>Bacillati</taxon>
        <taxon>Actinomycetota</taxon>
        <taxon>Actinomycetes</taxon>
        <taxon>Micromonosporales</taxon>
        <taxon>Micromonosporaceae</taxon>
        <taxon>Dactylosporangium</taxon>
    </lineage>
</organism>
<reference evidence="1" key="1">
    <citation type="submission" date="2021-01" db="EMBL/GenBank/DDBJ databases">
        <title>Whole genome shotgun sequence of Dactylosporangium siamense NBRC 106093.</title>
        <authorList>
            <person name="Komaki H."/>
            <person name="Tamura T."/>
        </authorList>
    </citation>
    <scope>NUCLEOTIDE SEQUENCE</scope>
    <source>
        <strain evidence="1">NBRC 106093</strain>
    </source>
</reference>
<proteinExistence type="predicted"/>
<evidence type="ECO:0000313" key="1">
    <source>
        <dbReference type="EMBL" id="GIG53239.1"/>
    </source>
</evidence>
<dbReference type="Proteomes" id="UP000660611">
    <property type="component" value="Unassembled WGS sequence"/>
</dbReference>
<protein>
    <submittedName>
        <fullName evidence="1">Uncharacterized protein</fullName>
    </submittedName>
</protein>
<gene>
    <name evidence="1" type="ORF">Dsi01nite_112800</name>
</gene>
<dbReference type="AlphaFoldDB" id="A0A919PZI3"/>
<evidence type="ECO:0000313" key="2">
    <source>
        <dbReference type="Proteomes" id="UP000660611"/>
    </source>
</evidence>
<name>A0A919PZI3_9ACTN</name>
<keyword evidence="2" id="KW-1185">Reference proteome</keyword>
<dbReference type="EMBL" id="BONQ01000245">
    <property type="protein sequence ID" value="GIG53239.1"/>
    <property type="molecule type" value="Genomic_DNA"/>
</dbReference>